<feature type="transmembrane region" description="Helical" evidence="8">
    <location>
        <begin position="116"/>
        <end position="134"/>
    </location>
</feature>
<evidence type="ECO:0000256" key="3">
    <source>
        <dbReference type="ARBA" id="ARBA00022801"/>
    </source>
</evidence>
<feature type="domain" description="Peptidase M48" evidence="9">
    <location>
        <begin position="183"/>
        <end position="371"/>
    </location>
</feature>
<evidence type="ECO:0000256" key="8">
    <source>
        <dbReference type="SAM" id="Phobius"/>
    </source>
</evidence>
<proteinExistence type="inferred from homology"/>
<gene>
    <name evidence="10" type="primary">oma1</name>
    <name evidence="10" type="ORF">CFIMG_005915RA</name>
</gene>
<dbReference type="GO" id="GO:0034982">
    <property type="term" value="P:mitochondrial protein processing"/>
    <property type="evidence" value="ECO:0007669"/>
    <property type="project" value="TreeGrafter"/>
</dbReference>
<keyword evidence="3 6" id="KW-0378">Hydrolase</keyword>
<keyword evidence="8" id="KW-1133">Transmembrane helix</keyword>
<dbReference type="CDD" id="cd07331">
    <property type="entry name" value="M48C_Oma1_like"/>
    <property type="match status" value="1"/>
</dbReference>
<evidence type="ECO:0000256" key="5">
    <source>
        <dbReference type="ARBA" id="ARBA00023049"/>
    </source>
</evidence>
<dbReference type="Gene3D" id="3.30.2010.10">
    <property type="entry name" value="Metalloproteases ('zincins'), catalytic domain"/>
    <property type="match status" value="1"/>
</dbReference>
<dbReference type="Pfam" id="PF01435">
    <property type="entry name" value="Peptidase_M48"/>
    <property type="match status" value="1"/>
</dbReference>
<evidence type="ECO:0000259" key="9">
    <source>
        <dbReference type="Pfam" id="PF01435"/>
    </source>
</evidence>
<dbReference type="GO" id="GO:0005743">
    <property type="term" value="C:mitochondrial inner membrane"/>
    <property type="evidence" value="ECO:0007669"/>
    <property type="project" value="TreeGrafter"/>
</dbReference>
<dbReference type="GO" id="GO:0006515">
    <property type="term" value="P:protein quality control for misfolded or incompletely synthesized proteins"/>
    <property type="evidence" value="ECO:0007669"/>
    <property type="project" value="TreeGrafter"/>
</dbReference>
<keyword evidence="1 6" id="KW-0645">Protease</keyword>
<name>A0A2C5WWE4_9PEZI</name>
<keyword evidence="4 6" id="KW-0862">Zinc</keyword>
<dbReference type="InterPro" id="IPR001915">
    <property type="entry name" value="Peptidase_M48"/>
</dbReference>
<evidence type="ECO:0000256" key="2">
    <source>
        <dbReference type="ARBA" id="ARBA00022723"/>
    </source>
</evidence>
<accession>A0A2C5WWE4</accession>
<keyword evidence="8" id="KW-0472">Membrane</keyword>
<comment type="similarity">
    <text evidence="6">Belongs to the peptidase M48 family.</text>
</comment>
<keyword evidence="11" id="KW-1185">Reference proteome</keyword>
<dbReference type="GO" id="GO:0004222">
    <property type="term" value="F:metalloendopeptidase activity"/>
    <property type="evidence" value="ECO:0007669"/>
    <property type="project" value="InterPro"/>
</dbReference>
<dbReference type="OrthoDB" id="7464992at2759"/>
<protein>
    <submittedName>
        <fullName evidence="10">Mitochondrial metalloendopeptidase OMA1</fullName>
    </submittedName>
</protein>
<evidence type="ECO:0000256" key="6">
    <source>
        <dbReference type="RuleBase" id="RU003983"/>
    </source>
</evidence>
<evidence type="ECO:0000313" key="11">
    <source>
        <dbReference type="Proteomes" id="UP000222788"/>
    </source>
</evidence>
<dbReference type="InterPro" id="IPR051156">
    <property type="entry name" value="Mito/Outer_Membr_Metalloprot"/>
</dbReference>
<dbReference type="EMBL" id="APWK03000154">
    <property type="protein sequence ID" value="PHH50030.1"/>
    <property type="molecule type" value="Genomic_DNA"/>
</dbReference>
<reference evidence="10 11" key="1">
    <citation type="journal article" date="2013" name="Fungal Biol.">
        <title>Analysis of microsatellite markers in the genome of the plant pathogen Ceratocystis fimbriata.</title>
        <authorList>
            <person name="Simpson M.C."/>
            <person name="Wilken P.M."/>
            <person name="Coetzee M.P."/>
            <person name="Wingfield M.J."/>
            <person name="Wingfield B.D."/>
        </authorList>
    </citation>
    <scope>NUCLEOTIDE SEQUENCE [LARGE SCALE GENOMIC DNA]</scope>
    <source>
        <strain evidence="10 11">CBS 114723</strain>
    </source>
</reference>
<comment type="caution">
    <text evidence="10">The sequence shown here is derived from an EMBL/GenBank/DDBJ whole genome shotgun (WGS) entry which is preliminary data.</text>
</comment>
<evidence type="ECO:0000313" key="10">
    <source>
        <dbReference type="EMBL" id="PHH50030.1"/>
    </source>
</evidence>
<dbReference type="STRING" id="1035309.A0A2C5WWE4"/>
<reference evidence="10 11" key="2">
    <citation type="journal article" date="2013" name="IMA Fungus">
        <title>IMA Genome-F 1: Ceratocystis fimbriata: Draft nuclear genome sequence for the plant pathogen, Ceratocystis fimbriata.</title>
        <authorList>
            <person name="Wilken P.M."/>
            <person name="Steenkamp E.T."/>
            <person name="Wingfield M.J."/>
            <person name="de Beer Z.W."/>
            <person name="Wingfield B.D."/>
        </authorList>
    </citation>
    <scope>NUCLEOTIDE SEQUENCE [LARGE SCALE GENOMIC DNA]</scope>
    <source>
        <strain evidence="10 11">CBS 114723</strain>
    </source>
</reference>
<dbReference type="PANTHER" id="PTHR22726">
    <property type="entry name" value="METALLOENDOPEPTIDASE OMA1"/>
    <property type="match status" value="1"/>
</dbReference>
<evidence type="ECO:0000256" key="1">
    <source>
        <dbReference type="ARBA" id="ARBA00022670"/>
    </source>
</evidence>
<dbReference type="Proteomes" id="UP000222788">
    <property type="component" value="Unassembled WGS sequence"/>
</dbReference>
<feature type="transmembrane region" description="Helical" evidence="8">
    <location>
        <begin position="271"/>
        <end position="294"/>
    </location>
</feature>
<dbReference type="AlphaFoldDB" id="A0A2C5WWE4"/>
<evidence type="ECO:0000256" key="4">
    <source>
        <dbReference type="ARBA" id="ARBA00022833"/>
    </source>
</evidence>
<comment type="cofactor">
    <cofactor evidence="6">
        <name>Zn(2+)</name>
        <dbReference type="ChEBI" id="CHEBI:29105"/>
    </cofactor>
    <text evidence="6">Binds 1 zinc ion per subunit.</text>
</comment>
<keyword evidence="2" id="KW-0479">Metal-binding</keyword>
<sequence length="406" mass="46282">MFSRVSLQSRQRFAYGVLLSSRLLDRLPRSSCATQVCKHQKLQASLPLPTTWQQHVRLYRSPGGPPMNPNQRPEDPPEEESISPQQRLEMLHRYRLSQARPLFTYERAKSTARSPVTWSFVACCVGAAVIFYALNTQTVPVSGRRRFNYYGDGGGAVVEQQVKRIEYEVERQGGSFLPEWDPRTKMVKKVMRRLIPVSGMSQDTEWEVRVIHDPNTLNAFVLPGGKVFVFDGIFRVTRNEDGLAAVLGHEIAHNLAQHFGERQSSAMGTNLLMYSLLAMSYVVPPLFFAAAWFLPGMLDVVFEMPMSRVQESEADYIGLMIMAEACYDPREALEFWRRMDYVSKRNSKGDLPEWASTHPSNENRIKSILDWLPKAMDKRQQSDCKGQTSTFANMFMDALNRGVLVV</sequence>
<evidence type="ECO:0000256" key="7">
    <source>
        <dbReference type="SAM" id="MobiDB-lite"/>
    </source>
</evidence>
<organism evidence="10 11">
    <name type="scientific">Ceratocystis fimbriata CBS 114723</name>
    <dbReference type="NCBI Taxonomy" id="1035309"/>
    <lineage>
        <taxon>Eukaryota</taxon>
        <taxon>Fungi</taxon>
        <taxon>Dikarya</taxon>
        <taxon>Ascomycota</taxon>
        <taxon>Pezizomycotina</taxon>
        <taxon>Sordariomycetes</taxon>
        <taxon>Hypocreomycetidae</taxon>
        <taxon>Microascales</taxon>
        <taxon>Ceratocystidaceae</taxon>
        <taxon>Ceratocystis</taxon>
    </lineage>
</organism>
<dbReference type="PANTHER" id="PTHR22726:SF1">
    <property type="entry name" value="METALLOENDOPEPTIDASE OMA1, MITOCHONDRIAL"/>
    <property type="match status" value="1"/>
</dbReference>
<keyword evidence="5 6" id="KW-0482">Metalloprotease</keyword>
<dbReference type="GO" id="GO:0046872">
    <property type="term" value="F:metal ion binding"/>
    <property type="evidence" value="ECO:0007669"/>
    <property type="project" value="UniProtKB-KW"/>
</dbReference>
<feature type="region of interest" description="Disordered" evidence="7">
    <location>
        <begin position="58"/>
        <end position="82"/>
    </location>
</feature>
<keyword evidence="8" id="KW-0812">Transmembrane</keyword>